<dbReference type="Proteomes" id="UP000272729">
    <property type="component" value="Unassembled WGS sequence"/>
</dbReference>
<dbReference type="InterPro" id="IPR013154">
    <property type="entry name" value="ADH-like_N"/>
</dbReference>
<keyword evidence="3" id="KW-1185">Reference proteome</keyword>
<evidence type="ECO:0000313" key="3">
    <source>
        <dbReference type="Proteomes" id="UP000272729"/>
    </source>
</evidence>
<accession>A0A495X393</accession>
<dbReference type="CDD" id="cd05289">
    <property type="entry name" value="MDR_like_2"/>
    <property type="match status" value="1"/>
</dbReference>
<dbReference type="InterPro" id="IPR050700">
    <property type="entry name" value="YIM1/Zinc_Alcohol_DH_Fams"/>
</dbReference>
<dbReference type="Gene3D" id="3.90.180.10">
    <property type="entry name" value="Medium-chain alcohol dehydrogenases, catalytic domain"/>
    <property type="match status" value="1"/>
</dbReference>
<dbReference type="SUPFAM" id="SSF50129">
    <property type="entry name" value="GroES-like"/>
    <property type="match status" value="1"/>
</dbReference>
<comment type="caution">
    <text evidence="2">The sequence shown here is derived from an EMBL/GenBank/DDBJ whole genome shotgun (WGS) entry which is preliminary data.</text>
</comment>
<dbReference type="OrthoDB" id="3727682at2"/>
<dbReference type="InterPro" id="IPR036291">
    <property type="entry name" value="NAD(P)-bd_dom_sf"/>
</dbReference>
<gene>
    <name evidence="2" type="ORF">DFJ66_0231</name>
</gene>
<dbReference type="GO" id="GO:0016491">
    <property type="term" value="F:oxidoreductase activity"/>
    <property type="evidence" value="ECO:0007669"/>
    <property type="project" value="InterPro"/>
</dbReference>
<dbReference type="RefSeq" id="WP_121217083.1">
    <property type="nucleotide sequence ID" value="NZ_JBIUBA010000032.1"/>
</dbReference>
<evidence type="ECO:0000313" key="2">
    <source>
        <dbReference type="EMBL" id="RKT67063.1"/>
    </source>
</evidence>
<dbReference type="SUPFAM" id="SSF51735">
    <property type="entry name" value="NAD(P)-binding Rossmann-fold domains"/>
    <property type="match status" value="1"/>
</dbReference>
<protein>
    <submittedName>
        <fullName evidence="2">NADPH:quinone reductase-like Zn-dependent oxidoreductase</fullName>
    </submittedName>
</protein>
<sequence length="312" mass="31671">MRALHIPAAGEPARLGHLPKPHVTPGTVLVRVHAASLNGIDNGTTTGTLARFVPHEYPVVIGRDGAGVVESVGAGVDHVRPGDEVFGHIQVVPPIHHGTLAEHALFPAVGVVGKPAALDFAEAAALPLAGTAALEAVEHIAAEPGRTVLVNGASGGVGSFVLQLLASRGATVLATGAADDTGRLTGLGAREVVDRAHVLETVRATHPDGVDALINLSGHTVGETPLAAVRRGGVVATTTGAPDRDAASEVGVTHHMVVAEPSRDVLARLAEMAVTGALKVDIGAVLPLERAWEGLEVLASGRSRGKIVITLD</sequence>
<feature type="domain" description="Enoyl reductase (ER)" evidence="1">
    <location>
        <begin position="10"/>
        <end position="309"/>
    </location>
</feature>
<dbReference type="EMBL" id="RBXR01000001">
    <property type="protein sequence ID" value="RKT67063.1"/>
    <property type="molecule type" value="Genomic_DNA"/>
</dbReference>
<dbReference type="PANTHER" id="PTHR11695:SF294">
    <property type="entry name" value="RETICULON-4-INTERACTING PROTEIN 1, MITOCHONDRIAL"/>
    <property type="match status" value="1"/>
</dbReference>
<name>A0A495X393_9PSEU</name>
<reference evidence="2 3" key="1">
    <citation type="submission" date="2018-10" db="EMBL/GenBank/DDBJ databases">
        <title>Sequencing the genomes of 1000 actinobacteria strains.</title>
        <authorList>
            <person name="Klenk H.-P."/>
        </authorList>
    </citation>
    <scope>NUCLEOTIDE SEQUENCE [LARGE SCALE GENOMIC DNA]</scope>
    <source>
        <strain evidence="2 3">DSM 43911</strain>
    </source>
</reference>
<dbReference type="Pfam" id="PF08240">
    <property type="entry name" value="ADH_N"/>
    <property type="match status" value="1"/>
</dbReference>
<proteinExistence type="predicted"/>
<dbReference type="Gene3D" id="3.40.50.720">
    <property type="entry name" value="NAD(P)-binding Rossmann-like Domain"/>
    <property type="match status" value="1"/>
</dbReference>
<dbReference type="InterPro" id="IPR020843">
    <property type="entry name" value="ER"/>
</dbReference>
<dbReference type="Pfam" id="PF13602">
    <property type="entry name" value="ADH_zinc_N_2"/>
    <property type="match status" value="1"/>
</dbReference>
<dbReference type="AlphaFoldDB" id="A0A495X393"/>
<evidence type="ECO:0000259" key="1">
    <source>
        <dbReference type="SMART" id="SM00829"/>
    </source>
</evidence>
<dbReference type="InterPro" id="IPR011032">
    <property type="entry name" value="GroES-like_sf"/>
</dbReference>
<organism evidence="2 3">
    <name type="scientific">Saccharothrix variisporea</name>
    <dbReference type="NCBI Taxonomy" id="543527"/>
    <lineage>
        <taxon>Bacteria</taxon>
        <taxon>Bacillati</taxon>
        <taxon>Actinomycetota</taxon>
        <taxon>Actinomycetes</taxon>
        <taxon>Pseudonocardiales</taxon>
        <taxon>Pseudonocardiaceae</taxon>
        <taxon>Saccharothrix</taxon>
    </lineage>
</organism>
<dbReference type="SMART" id="SM00829">
    <property type="entry name" value="PKS_ER"/>
    <property type="match status" value="1"/>
</dbReference>
<dbReference type="PANTHER" id="PTHR11695">
    <property type="entry name" value="ALCOHOL DEHYDROGENASE RELATED"/>
    <property type="match status" value="1"/>
</dbReference>